<dbReference type="PANTHER" id="PTHR38248:SF2">
    <property type="entry name" value="FUNK1 11"/>
    <property type="match status" value="1"/>
</dbReference>
<proteinExistence type="predicted"/>
<dbReference type="GO" id="GO:0005524">
    <property type="term" value="F:ATP binding"/>
    <property type="evidence" value="ECO:0007669"/>
    <property type="project" value="InterPro"/>
</dbReference>
<keyword evidence="5" id="KW-1185">Reference proteome</keyword>
<dbReference type="InterPro" id="IPR008266">
    <property type="entry name" value="Tyr_kinase_AS"/>
</dbReference>
<feature type="compositionally biased region" description="Basic and acidic residues" evidence="2">
    <location>
        <begin position="1672"/>
        <end position="1721"/>
    </location>
</feature>
<gene>
    <name evidence="4" type="ORF">BZG36_05622</name>
</gene>
<dbReference type="PANTHER" id="PTHR38248">
    <property type="entry name" value="FUNK1 6"/>
    <property type="match status" value="1"/>
</dbReference>
<dbReference type="EMBL" id="MVBO01000252">
    <property type="protein sequence ID" value="OZJ01739.1"/>
    <property type="molecule type" value="Genomic_DNA"/>
</dbReference>
<dbReference type="Gene3D" id="1.10.510.10">
    <property type="entry name" value="Transferase(Phosphotransferase) domain 1"/>
    <property type="match status" value="1"/>
</dbReference>
<sequence length="2446" mass="270283">MSAPILANVPSADPLYRCVVDKTAEVTKYLIAYRSVTLIPLDFIDGAAPALDKPAGSAEIRISERSSVTHSVAIHAEDLYLHPGSKFNLPGVNLTITANRIIAMPAIASKNGAKYDEIHFDCSGKPPADMSIAKDGSPGSRNGRAEVVEETHTRVIHGEPMDFSSYHWETSNAAPGGPRPSGIKGNEGGPGGSVAISGKTVGHAGEKVRLVLNVRGSPGTPGQGGGRGGNAADVDLINWGDRDRSGGRPDINNLRARGGDGGNGGAGGKFGDNGFIRRNLLSDGIFTYDEDISEGVHAFSVPGGEGGDGGTGSNVASEPQVSTGISVTGDEAADLVDPIQLMMVIQRLLFEYQMCFGTQIISAKKTADSKQGKEFAASLDWVASLFQAHQKVKNDRLAHRASPGNGPHPVVDPLGRDDPWEQVHVALTQFKRTMENHLDLYNNAFEEVEDPSISLHDIANDINDLKAIENTRTELTKALAVMENKAASIRNAAQQLEDADHDYPDRLAKQVETMKAQFNTVQECISDIKQKRSDLLQALNKFWDNAQSSFTKCGNLEGVLSAAGSVMMFSPESMSAKYAVGSVLSMAGAIKSVKSVNPDDPSVDSKMLERKIYMIEDNLTDLQLQGAIGQNRDDAIALNGPDPEMLTTILIERNDFVSLCNNYLDGRKIQGIQKTREQFDIFINAVQNSKMQIQKYNQLAVDFLKMKEDHAIIEYNFSLLGASNALLTTAQLDLFFSFFTQTYTQKKASTMRRLYQGAPGLQFDVLEAAMKVTLADEVQELQRVIATNPRVSTSPGGGLTTLLTLQTDPFALDHFKASNTLSYYPQIQNRRRLGMETEWYDIRLKDFRIFLEGVKLKNDATLDDEQKIVNVDVTLGGVFTVQDDHFRSYDFQVPERQLTYSYNYSQAPKYETKSSVELTEFVFELSNGNRDEVHKMTLASPFTRCHISVSDRFDLTQLTAVKIQMDIRFRTNAKPKPLGFPVAEVDSVDETEDPAVSPEVDVRPLPKSGVPSKNFRGRDHLIVHATLSAPSVPKRPGSARVAHIDSAAGMGNDIFRLSGKFLDSVRPFRANFAPLTNVVFSNRPNYAALNRFTARINPRFKYQMMDFPKASVLSDFGSTPREQAKGVIEALAKGGEHLAKVHSANHRMIEDALGAFPAAGSGLNRLSYAKVTTEGHEAFMMTRLPTMNDGGSKRLQDLNHGPGTFLASFPYARVSIIPRDLSASLEAAKDKREWLDSNQSRIEEHTAEILESGGDFKNLYVVLGDLAVIKVMDVAITKMDTATVMTFGAATTDDHSLDGFNRWSLVRKTSTGEMYAANHLIGKHVLVGADILNVVFGEAAMGLTASTIQAVLEAQKLGISLTECLERNPKYGDLLNARRLVTVADVYFSTPLSRARKQMGTKTAVNITPVTEAVGLALADVANAKFPETKEPSGLFYDGNPVLLASHMTLTDCSTVGDSLLNPLNEKQRQVAADTVIEISRYNLSRQTIEDLKDRVLKIVDAHLPTPDDAGSIKIESTASIYERIATSPSFNDLVRAELRSLVDEDTLATIKDQLSSHPEFGSLRTVDFTGDFADCVSYIANDHIIRHVLFELSKPGGLVATWTQQRIDAFMAPNLTSFDVDKAVHEATDTFEKRRMLVEQLEKTTQSLPEHDPHVAEVQRELRREKEALEEAKEAMDGAKDLKDLQTNAQERESRRQDDEQRERERAFEKPERKGKEHSAKRITKTGSNSHPSHKLVDDNLMNDLKWKLHNAQFISEDFLDHLTGEADATQIAQQMQNLQESGLLRRKSSSSVVESRADVWSWPALPTKLDDEGPIVDFLASIAFQLCDGRPRQAFARPVKANAPYPLSKGKRAREDLRPDIVMLPVSAWDASGGYGLGKTPSPAMNNFEQVLVLGEHKLTNANDAEQQVLKYLWGIKRHQPWRQSAVVFFMGGFEFGLIRGDQSGTEEARFDIRSVDGAIQFIRALYWLSMASNLELGHDLDYTTRTAVRQQKIKGKLETFVGREVATIKCETKTYLVEDILYNGVSIRGRGTRVYAVKDFSGNGMPLVLKEMWFDTGRKLDEIFFHDQARAKGVEGVVLAVRTTLTTVRGYTPEQAMALNLKYKLENRKQVRLVLPRKRPLGNFETLEEIAHGLLGAIKAHQSLFVKGNILHRDISERNVLLGEPGSGQGFLIDLDMATLDASSSGDHSAYRTDPVMDGSPPFKRSREYLEKENEPPSNDFGAESDEAISDDQGDPETEAHKAQRTGTIPYMASGVLLGKAPSVPHDLESFFYVLYLLPFSYDLPLPGRKVNEWPDTIEAWCNGDLFQCGNTKLGNVLNDQWMFQQLKDKTSEEWRRDPKFFYRLLGLIGRLYIPVRQALLASEQVRQEAISALWSGKAASTEASNGILTHEDLIEPLEAWLGAPPDQQEMPSGTRRAYLVNLEDVGSVKRPFIDKLMAAKDD</sequence>
<feature type="region of interest" description="Disordered" evidence="2">
    <location>
        <begin position="240"/>
        <end position="265"/>
    </location>
</feature>
<dbReference type="PROSITE" id="PS00109">
    <property type="entry name" value="PROTEIN_KINASE_TYR"/>
    <property type="match status" value="1"/>
</dbReference>
<reference evidence="4 5" key="1">
    <citation type="journal article" date="2017" name="Mycologia">
        <title>Bifiguratus adelaidae, gen. et sp. nov., a new member of Mucoromycotina in endophytic and soil-dwelling habitats.</title>
        <authorList>
            <person name="Torres-Cruz T.J."/>
            <person name="Billingsley Tobias T.L."/>
            <person name="Almatruk M."/>
            <person name="Hesse C."/>
            <person name="Kuske C.R."/>
            <person name="Desiro A."/>
            <person name="Benucci G.M."/>
            <person name="Bonito G."/>
            <person name="Stajich J.E."/>
            <person name="Dunlap C."/>
            <person name="Arnold A.E."/>
            <person name="Porras-Alfaro A."/>
        </authorList>
    </citation>
    <scope>NUCLEOTIDE SEQUENCE [LARGE SCALE GENOMIC DNA]</scope>
    <source>
        <strain evidence="4 5">AZ0501</strain>
    </source>
</reference>
<dbReference type="PROSITE" id="PS50011">
    <property type="entry name" value="PROTEIN_KINASE_DOM"/>
    <property type="match status" value="1"/>
</dbReference>
<feature type="compositionally biased region" description="Acidic residues" evidence="2">
    <location>
        <begin position="2226"/>
        <end position="2240"/>
    </location>
</feature>
<dbReference type="SUPFAM" id="SSF56112">
    <property type="entry name" value="Protein kinase-like (PK-like)"/>
    <property type="match status" value="1"/>
</dbReference>
<dbReference type="InterPro" id="IPR000719">
    <property type="entry name" value="Prot_kinase_dom"/>
</dbReference>
<organism evidence="4 5">
    <name type="scientific">Bifiguratus adelaidae</name>
    <dbReference type="NCBI Taxonomy" id="1938954"/>
    <lineage>
        <taxon>Eukaryota</taxon>
        <taxon>Fungi</taxon>
        <taxon>Fungi incertae sedis</taxon>
        <taxon>Mucoromycota</taxon>
        <taxon>Mucoromycotina</taxon>
        <taxon>Endogonomycetes</taxon>
        <taxon>Endogonales</taxon>
        <taxon>Endogonales incertae sedis</taxon>
        <taxon>Bifiguratus</taxon>
    </lineage>
</organism>
<dbReference type="OrthoDB" id="5584477at2759"/>
<dbReference type="Pfam" id="PF17667">
    <property type="entry name" value="Pkinase_fungal"/>
    <property type="match status" value="2"/>
</dbReference>
<name>A0A261XTQ4_9FUNG</name>
<dbReference type="Proteomes" id="UP000242875">
    <property type="component" value="Unassembled WGS sequence"/>
</dbReference>
<feature type="region of interest" description="Disordered" evidence="2">
    <location>
        <begin position="170"/>
        <end position="191"/>
    </location>
</feature>
<keyword evidence="1" id="KW-0175">Coiled coil</keyword>
<evidence type="ECO:0000313" key="5">
    <source>
        <dbReference type="Proteomes" id="UP000242875"/>
    </source>
</evidence>
<feature type="compositionally biased region" description="Basic and acidic residues" evidence="2">
    <location>
        <begin position="2208"/>
        <end position="2218"/>
    </location>
</feature>
<feature type="region of interest" description="Disordered" evidence="2">
    <location>
        <begin position="2187"/>
        <end position="2246"/>
    </location>
</feature>
<evidence type="ECO:0000256" key="1">
    <source>
        <dbReference type="SAM" id="Coils"/>
    </source>
</evidence>
<comment type="caution">
    <text evidence="4">The sequence shown here is derived from an EMBL/GenBank/DDBJ whole genome shotgun (WGS) entry which is preliminary data.</text>
</comment>
<evidence type="ECO:0000313" key="4">
    <source>
        <dbReference type="EMBL" id="OZJ01739.1"/>
    </source>
</evidence>
<accession>A0A261XTQ4</accession>
<evidence type="ECO:0000256" key="2">
    <source>
        <dbReference type="SAM" id="MobiDB-lite"/>
    </source>
</evidence>
<feature type="domain" description="Protein kinase" evidence="3">
    <location>
        <begin position="2025"/>
        <end position="2357"/>
    </location>
</feature>
<feature type="coiled-coil region" evidence="1">
    <location>
        <begin position="465"/>
        <end position="502"/>
    </location>
</feature>
<dbReference type="GO" id="GO:0004672">
    <property type="term" value="F:protein kinase activity"/>
    <property type="evidence" value="ECO:0007669"/>
    <property type="project" value="InterPro"/>
</dbReference>
<evidence type="ECO:0000259" key="3">
    <source>
        <dbReference type="PROSITE" id="PS50011"/>
    </source>
</evidence>
<dbReference type="InterPro" id="IPR040976">
    <property type="entry name" value="Pkinase_fungal"/>
</dbReference>
<feature type="region of interest" description="Disordered" evidence="2">
    <location>
        <begin position="1672"/>
        <end position="1737"/>
    </location>
</feature>
<protein>
    <recommendedName>
        <fullName evidence="3">Protein kinase domain-containing protein</fullName>
    </recommendedName>
</protein>
<dbReference type="InterPro" id="IPR011009">
    <property type="entry name" value="Kinase-like_dom_sf"/>
</dbReference>